<dbReference type="RefSeq" id="WP_157927509.1">
    <property type="nucleotide sequence ID" value="NZ_LT841358.1"/>
</dbReference>
<reference evidence="2" key="1">
    <citation type="submission" date="2017-03" db="EMBL/GenBank/DDBJ databases">
        <authorList>
            <person name="Herbold C."/>
        </authorList>
    </citation>
    <scope>NUCLEOTIDE SEQUENCE [LARGE SCALE GENOMIC DNA]</scope>
</reference>
<keyword evidence="2" id="KW-1185">Reference proteome</keyword>
<sequence length="52" mass="5959">MVKEIDNNNTRLFLCEICKLGYDDVKFAQMCEHHCNASNSCSLEITKHAVLK</sequence>
<dbReference type="EMBL" id="LT841358">
    <property type="protein sequence ID" value="SMH71562.1"/>
    <property type="molecule type" value="Genomic_DNA"/>
</dbReference>
<dbReference type="AlphaFoldDB" id="A0A2H1FFV2"/>
<protein>
    <submittedName>
        <fullName evidence="1">Uncharacterized protein</fullName>
    </submittedName>
</protein>
<proteinExistence type="predicted"/>
<accession>A0A2H1FFV2</accession>
<evidence type="ECO:0000313" key="1">
    <source>
        <dbReference type="EMBL" id="SMH71562.1"/>
    </source>
</evidence>
<name>A0A2H1FFV2_9ARCH</name>
<dbReference type="OrthoDB" id="382670at2157"/>
<evidence type="ECO:0000313" key="2">
    <source>
        <dbReference type="Proteomes" id="UP000230607"/>
    </source>
</evidence>
<gene>
    <name evidence="1" type="ORF">NCS_11374</name>
</gene>
<dbReference type="Proteomes" id="UP000230607">
    <property type="component" value="Chromosome 1"/>
</dbReference>
<organism evidence="1 2">
    <name type="scientific">Candidatus Nitrosotalea okcheonensis</name>
    <dbReference type="NCBI Taxonomy" id="1903276"/>
    <lineage>
        <taxon>Archaea</taxon>
        <taxon>Nitrososphaerota</taxon>
        <taxon>Nitrososphaeria</taxon>
        <taxon>Nitrosotaleales</taxon>
        <taxon>Nitrosotaleaceae</taxon>
        <taxon>Nitrosotalea</taxon>
    </lineage>
</organism>